<dbReference type="EMBL" id="HE576756">
    <property type="protein sequence ID" value="CCC70170.1"/>
    <property type="molecule type" value="Genomic_DNA"/>
</dbReference>
<evidence type="ECO:0000256" key="5">
    <source>
        <dbReference type="SAM" id="Phobius"/>
    </source>
</evidence>
<dbReference type="GO" id="GO:0000220">
    <property type="term" value="C:vacuolar proton-transporting V-type ATPase, V0 domain"/>
    <property type="evidence" value="ECO:0007669"/>
    <property type="project" value="EnsemblFungi"/>
</dbReference>
<dbReference type="OrthoDB" id="9985059at2759"/>
<name>G0VFA5_NAUCA</name>
<evidence type="ECO:0000256" key="3">
    <source>
        <dbReference type="ARBA" id="ARBA00022989"/>
    </source>
</evidence>
<evidence type="ECO:0000259" key="6">
    <source>
        <dbReference type="Pfam" id="PF20520"/>
    </source>
</evidence>
<keyword evidence="8" id="KW-1185">Reference proteome</keyword>
<dbReference type="HOGENOM" id="CLU_1050442_0_0_1"/>
<feature type="transmembrane region" description="Helical" evidence="5">
    <location>
        <begin position="222"/>
        <end position="241"/>
    </location>
</feature>
<protein>
    <recommendedName>
        <fullName evidence="6">V-type proton ATPase subunit S1/VOA1 transmembrane domain-containing protein</fullName>
    </recommendedName>
</protein>
<gene>
    <name evidence="7" type="primary">NCAS0E01000</name>
    <name evidence="7" type="ordered locus">NCAS_0E01000</name>
</gene>
<dbReference type="FunCoup" id="G0VFA5">
    <property type="interactions" value="53"/>
</dbReference>
<accession>G0VFA5</accession>
<evidence type="ECO:0000313" key="7">
    <source>
        <dbReference type="EMBL" id="CCC70170.1"/>
    </source>
</evidence>
<dbReference type="KEGG" id="ncs:NCAS_0E01000"/>
<dbReference type="RefSeq" id="XP_003676531.1">
    <property type="nucleotide sequence ID" value="XM_003676483.1"/>
</dbReference>
<dbReference type="OMA" id="HINSKDY"/>
<dbReference type="GO" id="GO:1902600">
    <property type="term" value="P:proton transmembrane transport"/>
    <property type="evidence" value="ECO:0007669"/>
    <property type="project" value="EnsemblFungi"/>
</dbReference>
<proteinExistence type="predicted"/>
<evidence type="ECO:0000256" key="2">
    <source>
        <dbReference type="ARBA" id="ARBA00022692"/>
    </source>
</evidence>
<organism evidence="7 8">
    <name type="scientific">Naumovozyma castellii</name>
    <name type="common">Yeast</name>
    <name type="synonym">Saccharomyces castellii</name>
    <dbReference type="NCBI Taxonomy" id="27288"/>
    <lineage>
        <taxon>Eukaryota</taxon>
        <taxon>Fungi</taxon>
        <taxon>Dikarya</taxon>
        <taxon>Ascomycota</taxon>
        <taxon>Saccharomycotina</taxon>
        <taxon>Saccharomycetes</taxon>
        <taxon>Saccharomycetales</taxon>
        <taxon>Saccharomycetaceae</taxon>
        <taxon>Naumovozyma</taxon>
    </lineage>
</organism>
<evidence type="ECO:0000256" key="4">
    <source>
        <dbReference type="ARBA" id="ARBA00023136"/>
    </source>
</evidence>
<reference evidence="7 8" key="1">
    <citation type="journal article" date="2011" name="Proc. Natl. Acad. Sci. U.S.A.">
        <title>Evolutionary erosion of yeast sex chromosomes by mating-type switching accidents.</title>
        <authorList>
            <person name="Gordon J.L."/>
            <person name="Armisen D."/>
            <person name="Proux-Wera E."/>
            <person name="Oheigeartaigh S.S."/>
            <person name="Byrne K.P."/>
            <person name="Wolfe K.H."/>
        </authorList>
    </citation>
    <scope>NUCLEOTIDE SEQUENCE [LARGE SCALE GENOMIC DNA]</scope>
    <source>
        <strain evidence="8">ATCC 76901 / BCRC 22586 / CBS 4309 / NBRC 1992 / NRRL Y-12630</strain>
    </source>
</reference>
<dbReference type="InParanoid" id="G0VFA5"/>
<keyword evidence="4 5" id="KW-0472">Membrane</keyword>
<evidence type="ECO:0000313" key="8">
    <source>
        <dbReference type="Proteomes" id="UP000001640"/>
    </source>
</evidence>
<comment type="subcellular location">
    <subcellularLocation>
        <location evidence="1">Membrane</location>
        <topology evidence="1">Single-pass membrane protein</topology>
    </subcellularLocation>
</comment>
<dbReference type="AlphaFoldDB" id="G0VFA5"/>
<reference key="2">
    <citation type="submission" date="2011-08" db="EMBL/GenBank/DDBJ databases">
        <title>Genome sequence of Naumovozyma castellii.</title>
        <authorList>
            <person name="Gordon J.L."/>
            <person name="Armisen D."/>
            <person name="Proux-Wera E."/>
            <person name="OhEigeartaigh S.S."/>
            <person name="Byrne K.P."/>
            <person name="Wolfe K.H."/>
        </authorList>
    </citation>
    <scope>NUCLEOTIDE SEQUENCE</scope>
    <source>
        <strain>Type strain:CBS 4309</strain>
    </source>
</reference>
<dbReference type="GeneID" id="96903803"/>
<evidence type="ECO:0000256" key="1">
    <source>
        <dbReference type="ARBA" id="ARBA00004167"/>
    </source>
</evidence>
<keyword evidence="3 5" id="KW-1133">Transmembrane helix</keyword>
<dbReference type="Proteomes" id="UP000001640">
    <property type="component" value="Chromosome 5"/>
</dbReference>
<keyword evidence="2 5" id="KW-0812">Transmembrane</keyword>
<dbReference type="eggNOG" id="ENOG502S5C0">
    <property type="taxonomic scope" value="Eukaryota"/>
</dbReference>
<dbReference type="GO" id="GO:0005789">
    <property type="term" value="C:endoplasmic reticulum membrane"/>
    <property type="evidence" value="ECO:0007669"/>
    <property type="project" value="EnsemblFungi"/>
</dbReference>
<dbReference type="InterPro" id="IPR046756">
    <property type="entry name" value="VAS1/VOA1_TM"/>
</dbReference>
<dbReference type="Pfam" id="PF20520">
    <property type="entry name" value="Ac45-VOA1_TM"/>
    <property type="match status" value="1"/>
</dbReference>
<feature type="domain" description="V-type proton ATPase subunit S1/VOA1 transmembrane" evidence="6">
    <location>
        <begin position="218"/>
        <end position="256"/>
    </location>
</feature>
<sequence>MLLQYGLQGCLIVFLQFFTLVSSLATTSYISLTSKELLNDSVDLLNDANSKEPVVVFQFEQFPLFEKLISLNSNVNCPFFTNFFKSNEMVKFTETQSLDSDNLTDDMNVQVYDVGTLPQSTSELLYDSSLDDKVVFWFNFENLEYNLDDLDSFLESCLIFLEDSLDTSVNVLINIVDEGVSVEDLQIEADSSFNEKRKETKHKSTKDEDEHDDSLSKIWTEGLLMCLLVSLLLLIILVIAIKWMASMDISYGALEKSTNPLKKTN</sequence>
<dbReference type="STRING" id="1064592.G0VFA5"/>
<dbReference type="GO" id="GO:0065003">
    <property type="term" value="P:protein-containing complex assembly"/>
    <property type="evidence" value="ECO:0007669"/>
    <property type="project" value="EnsemblFungi"/>
</dbReference>